<protein>
    <recommendedName>
        <fullName evidence="4">Ribosomal subunit interface protein</fullName>
    </recommendedName>
</protein>
<dbReference type="SUPFAM" id="SSF69754">
    <property type="entry name" value="Ribosome binding protein Y (YfiA homologue)"/>
    <property type="match status" value="1"/>
</dbReference>
<keyword evidence="1" id="KW-0175">Coiled coil</keyword>
<evidence type="ECO:0000313" key="2">
    <source>
        <dbReference type="EMBL" id="PIY89491.1"/>
    </source>
</evidence>
<proteinExistence type="predicted"/>
<dbReference type="InterPro" id="IPR036567">
    <property type="entry name" value="RHF-like"/>
</dbReference>
<sequence length="140" mass="16713">MKIIIKTTNLKLNQALKNFIEEKINSLEKFVEIFETEKYFDSFYEKGKPRVEAWVEIGKETMHHKKGPYFLAECQMRFPKRSLRSTARAEDLKLAITEVKDELQGQLKQFKEKITAQTKRRARVLKKELKLSPQARFYRK</sequence>
<evidence type="ECO:0000256" key="1">
    <source>
        <dbReference type="SAM" id="Coils"/>
    </source>
</evidence>
<dbReference type="Proteomes" id="UP000230767">
    <property type="component" value="Unassembled WGS sequence"/>
</dbReference>
<dbReference type="Gene3D" id="3.30.160.100">
    <property type="entry name" value="Ribosome hibernation promotion factor-like"/>
    <property type="match status" value="1"/>
</dbReference>
<reference evidence="3" key="1">
    <citation type="submission" date="2017-09" db="EMBL/GenBank/DDBJ databases">
        <title>Depth-based differentiation of microbial function through sediment-hosted aquifers and enrichment of novel symbionts in the deep terrestrial subsurface.</title>
        <authorList>
            <person name="Probst A.J."/>
            <person name="Ladd B."/>
            <person name="Jarett J.K."/>
            <person name="Geller-Mcgrath D.E."/>
            <person name="Sieber C.M.K."/>
            <person name="Emerson J.B."/>
            <person name="Anantharaman K."/>
            <person name="Thomas B.C."/>
            <person name="Malmstrom R."/>
            <person name="Stieglmeier M."/>
            <person name="Klingl A."/>
            <person name="Woyke T."/>
            <person name="Ryan C.M."/>
            <person name="Banfield J.F."/>
        </authorList>
    </citation>
    <scope>NUCLEOTIDE SEQUENCE [LARGE SCALE GENOMIC DNA]</scope>
</reference>
<dbReference type="Pfam" id="PF02482">
    <property type="entry name" value="Ribosomal_S30AE"/>
    <property type="match status" value="1"/>
</dbReference>
<evidence type="ECO:0000313" key="3">
    <source>
        <dbReference type="Proteomes" id="UP000230767"/>
    </source>
</evidence>
<accession>A0A2M7R7L2</accession>
<dbReference type="EMBL" id="PFLW01000023">
    <property type="protein sequence ID" value="PIY89491.1"/>
    <property type="molecule type" value="Genomic_DNA"/>
</dbReference>
<feature type="coiled-coil region" evidence="1">
    <location>
        <begin position="89"/>
        <end position="120"/>
    </location>
</feature>
<evidence type="ECO:0008006" key="4">
    <source>
        <dbReference type="Google" id="ProtNLM"/>
    </source>
</evidence>
<dbReference type="InterPro" id="IPR003489">
    <property type="entry name" value="RHF/RaiA"/>
</dbReference>
<organism evidence="2 3">
    <name type="scientific">Candidatus Nealsonbacteria bacterium CG_4_10_14_0_8_um_filter_37_14</name>
    <dbReference type="NCBI Taxonomy" id="1974684"/>
    <lineage>
        <taxon>Bacteria</taxon>
        <taxon>Candidatus Nealsoniibacteriota</taxon>
    </lineage>
</organism>
<comment type="caution">
    <text evidence="2">The sequence shown here is derived from an EMBL/GenBank/DDBJ whole genome shotgun (WGS) entry which is preliminary data.</text>
</comment>
<gene>
    <name evidence="2" type="ORF">COY73_00885</name>
</gene>
<name>A0A2M7R7L2_9BACT</name>
<dbReference type="AlphaFoldDB" id="A0A2M7R7L2"/>